<gene>
    <name evidence="2" type="ORF">GCM10009789_66800</name>
</gene>
<dbReference type="InterPro" id="IPR006342">
    <property type="entry name" value="FkbM_mtfrase"/>
</dbReference>
<dbReference type="SUPFAM" id="SSF53335">
    <property type="entry name" value="S-adenosyl-L-methionine-dependent methyltransferases"/>
    <property type="match status" value="1"/>
</dbReference>
<dbReference type="Proteomes" id="UP001500393">
    <property type="component" value="Unassembled WGS sequence"/>
</dbReference>
<evidence type="ECO:0000259" key="1">
    <source>
        <dbReference type="Pfam" id="PF05050"/>
    </source>
</evidence>
<organism evidence="2 3">
    <name type="scientific">Kribbella sancticallisti</name>
    <dbReference type="NCBI Taxonomy" id="460087"/>
    <lineage>
        <taxon>Bacteria</taxon>
        <taxon>Bacillati</taxon>
        <taxon>Actinomycetota</taxon>
        <taxon>Actinomycetes</taxon>
        <taxon>Propionibacteriales</taxon>
        <taxon>Kribbellaceae</taxon>
        <taxon>Kribbella</taxon>
    </lineage>
</organism>
<dbReference type="PANTHER" id="PTHR34203">
    <property type="entry name" value="METHYLTRANSFERASE, FKBM FAMILY PROTEIN"/>
    <property type="match status" value="1"/>
</dbReference>
<dbReference type="PANTHER" id="PTHR34203:SF15">
    <property type="entry name" value="SLL1173 PROTEIN"/>
    <property type="match status" value="1"/>
</dbReference>
<name>A0ABN2ED50_9ACTN</name>
<proteinExistence type="predicted"/>
<sequence>MDVRDGVVRRVLWGLPHGVERRVGTDAARRVARVVGSLEGRSDSGVTRVAKRISPRLADENPGLVKISPAWVSPAVEVRRQGLRLELDLRDNLQAVLYYAGRYEPALQRFLQEEIRPDDVVLDVGANIGLHTLTAAKLLREFGGGRVIAFEPAEDCLDKLRTAAERNHLANLIETVPAALGEWKHQAELRADNRYDAADVGVRSLYGDGLVVQQVPVIRLDDWARENGLQRLDIVKLDIEGSESAALGGATRTLTRLQPRAVLVEDKREDQRRRLYDVLDGLGYRHSGRVFDHNALFRPDRRLLETTSGRHTDR</sequence>
<dbReference type="EMBL" id="BAAAOS010000053">
    <property type="protein sequence ID" value="GAA1603438.1"/>
    <property type="molecule type" value="Genomic_DNA"/>
</dbReference>
<dbReference type="Pfam" id="PF05050">
    <property type="entry name" value="Methyltransf_21"/>
    <property type="match status" value="1"/>
</dbReference>
<dbReference type="Gene3D" id="3.40.50.150">
    <property type="entry name" value="Vaccinia Virus protein VP39"/>
    <property type="match status" value="1"/>
</dbReference>
<reference evidence="2 3" key="1">
    <citation type="journal article" date="2019" name="Int. J. Syst. Evol. Microbiol.">
        <title>The Global Catalogue of Microorganisms (GCM) 10K type strain sequencing project: providing services to taxonomists for standard genome sequencing and annotation.</title>
        <authorList>
            <consortium name="The Broad Institute Genomics Platform"/>
            <consortium name="The Broad Institute Genome Sequencing Center for Infectious Disease"/>
            <person name="Wu L."/>
            <person name="Ma J."/>
        </authorList>
    </citation>
    <scope>NUCLEOTIDE SEQUENCE [LARGE SCALE GENOMIC DNA]</scope>
    <source>
        <strain evidence="2 3">JCM 14969</strain>
    </source>
</reference>
<protein>
    <recommendedName>
        <fullName evidence="1">Methyltransferase FkbM domain-containing protein</fullName>
    </recommendedName>
</protein>
<dbReference type="InterPro" id="IPR052514">
    <property type="entry name" value="SAM-dependent_MTase"/>
</dbReference>
<dbReference type="RefSeq" id="WP_344220738.1">
    <property type="nucleotide sequence ID" value="NZ_BAAAOS010000053.1"/>
</dbReference>
<feature type="domain" description="Methyltransferase FkbM" evidence="1">
    <location>
        <begin position="123"/>
        <end position="285"/>
    </location>
</feature>
<dbReference type="NCBIfam" id="TIGR01444">
    <property type="entry name" value="fkbM_fam"/>
    <property type="match status" value="1"/>
</dbReference>
<accession>A0ABN2ED50</accession>
<keyword evidence="3" id="KW-1185">Reference proteome</keyword>
<evidence type="ECO:0000313" key="2">
    <source>
        <dbReference type="EMBL" id="GAA1603438.1"/>
    </source>
</evidence>
<dbReference type="InterPro" id="IPR029063">
    <property type="entry name" value="SAM-dependent_MTases_sf"/>
</dbReference>
<evidence type="ECO:0000313" key="3">
    <source>
        <dbReference type="Proteomes" id="UP001500393"/>
    </source>
</evidence>
<comment type="caution">
    <text evidence="2">The sequence shown here is derived from an EMBL/GenBank/DDBJ whole genome shotgun (WGS) entry which is preliminary data.</text>
</comment>